<feature type="transmembrane region" description="Helical" evidence="6">
    <location>
        <begin position="56"/>
        <end position="73"/>
    </location>
</feature>
<name>A0A1W2BB69_9FLAO</name>
<keyword evidence="5 6" id="KW-0472">Membrane</keyword>
<keyword evidence="8" id="KW-1185">Reference proteome</keyword>
<evidence type="ECO:0000256" key="1">
    <source>
        <dbReference type="ARBA" id="ARBA00004429"/>
    </source>
</evidence>
<feature type="transmembrane region" description="Helical" evidence="6">
    <location>
        <begin position="248"/>
        <end position="269"/>
    </location>
</feature>
<dbReference type="GO" id="GO:0006885">
    <property type="term" value="P:regulation of pH"/>
    <property type="evidence" value="ECO:0007669"/>
    <property type="project" value="UniProtKB-UniRule"/>
</dbReference>
<dbReference type="Proteomes" id="UP000192393">
    <property type="component" value="Unassembled WGS sequence"/>
</dbReference>
<organism evidence="7 8">
    <name type="scientific">Moheibacter sediminis</name>
    <dbReference type="NCBI Taxonomy" id="1434700"/>
    <lineage>
        <taxon>Bacteria</taxon>
        <taxon>Pseudomonadati</taxon>
        <taxon>Bacteroidota</taxon>
        <taxon>Flavobacteriia</taxon>
        <taxon>Flavobacteriales</taxon>
        <taxon>Weeksellaceae</taxon>
        <taxon>Moheibacter</taxon>
    </lineage>
</organism>
<dbReference type="NCBIfam" id="NF007112">
    <property type="entry name" value="PRK09561.1"/>
    <property type="match status" value="1"/>
</dbReference>
<feature type="transmembrane region" description="Helical" evidence="6">
    <location>
        <begin position="119"/>
        <end position="138"/>
    </location>
</feature>
<protein>
    <recommendedName>
        <fullName evidence="6">Na(+)/H(+) antiporter NhaA</fullName>
    </recommendedName>
    <alternativeName>
        <fullName evidence="6">Sodium/proton antiporter NhaA</fullName>
    </alternativeName>
</protein>
<keyword evidence="4 6" id="KW-1133">Transmembrane helix</keyword>
<keyword evidence="6" id="KW-0915">Sodium</keyword>
<dbReference type="AlphaFoldDB" id="A0A1W2BB69"/>
<evidence type="ECO:0000256" key="4">
    <source>
        <dbReference type="ARBA" id="ARBA00022989"/>
    </source>
</evidence>
<evidence type="ECO:0000313" key="7">
    <source>
        <dbReference type="EMBL" id="SMC70051.1"/>
    </source>
</evidence>
<evidence type="ECO:0000256" key="3">
    <source>
        <dbReference type="ARBA" id="ARBA00022692"/>
    </source>
</evidence>
<feature type="transmembrane region" description="Helical" evidence="6">
    <location>
        <begin position="354"/>
        <end position="371"/>
    </location>
</feature>
<keyword evidence="6" id="KW-0406">Ion transport</keyword>
<proteinExistence type="inferred from homology"/>
<dbReference type="NCBIfam" id="TIGR00773">
    <property type="entry name" value="NhaA"/>
    <property type="match status" value="1"/>
</dbReference>
<keyword evidence="6" id="KW-0050">Antiport</keyword>
<feature type="transmembrane region" description="Helical" evidence="6">
    <location>
        <begin position="85"/>
        <end position="107"/>
    </location>
</feature>
<comment type="similarity">
    <text evidence="6">Belongs to the NhaA Na(+)/H(+) (TC 2.A.33) antiporter family.</text>
</comment>
<dbReference type="InterPro" id="IPR023171">
    <property type="entry name" value="Na/H_antiporter_dom_sf"/>
</dbReference>
<dbReference type="Gene3D" id="1.20.1530.10">
    <property type="entry name" value="Na+/H+ antiporter like domain"/>
    <property type="match status" value="1"/>
</dbReference>
<dbReference type="RefSeq" id="WP_084017511.1">
    <property type="nucleotide sequence ID" value="NZ_FWXS01000006.1"/>
</dbReference>
<dbReference type="PANTHER" id="PTHR30341:SF0">
    <property type="entry name" value="NA(+)_H(+) ANTIPORTER NHAA"/>
    <property type="match status" value="1"/>
</dbReference>
<feature type="transmembrane region" description="Helical" evidence="6">
    <location>
        <begin position="198"/>
        <end position="228"/>
    </location>
</feature>
<keyword evidence="6" id="KW-0739">Sodium transport</keyword>
<dbReference type="GO" id="GO:0005886">
    <property type="term" value="C:plasma membrane"/>
    <property type="evidence" value="ECO:0007669"/>
    <property type="project" value="UniProtKB-SubCell"/>
</dbReference>
<dbReference type="NCBIfam" id="NF007111">
    <property type="entry name" value="PRK09560.1"/>
    <property type="match status" value="1"/>
</dbReference>
<dbReference type="InterPro" id="IPR004670">
    <property type="entry name" value="NhaA"/>
</dbReference>
<feature type="transmembrane region" description="Helical" evidence="6">
    <location>
        <begin position="318"/>
        <end position="342"/>
    </location>
</feature>
<keyword evidence="2 6" id="KW-1003">Cell membrane</keyword>
<reference evidence="7 8" key="1">
    <citation type="submission" date="2017-04" db="EMBL/GenBank/DDBJ databases">
        <authorList>
            <person name="Afonso C.L."/>
            <person name="Miller P.J."/>
            <person name="Scott M.A."/>
            <person name="Spackman E."/>
            <person name="Goraichik I."/>
            <person name="Dimitrov K.M."/>
            <person name="Suarez D.L."/>
            <person name="Swayne D.E."/>
        </authorList>
    </citation>
    <scope>NUCLEOTIDE SEQUENCE [LARGE SCALE GENOMIC DNA]</scope>
    <source>
        <strain evidence="7 8">CGMCC 1.12708</strain>
    </source>
</reference>
<evidence type="ECO:0000313" key="8">
    <source>
        <dbReference type="Proteomes" id="UP000192393"/>
    </source>
</evidence>
<feature type="transmembrane region" description="Helical" evidence="6">
    <location>
        <begin position="173"/>
        <end position="191"/>
    </location>
</feature>
<dbReference type="HAMAP" id="MF_01844">
    <property type="entry name" value="NhaA"/>
    <property type="match status" value="1"/>
</dbReference>
<dbReference type="Pfam" id="PF06965">
    <property type="entry name" value="Na_H_antiport_1"/>
    <property type="match status" value="1"/>
</dbReference>
<dbReference type="OrthoDB" id="9808135at2"/>
<accession>A0A1W2BB69</accession>
<dbReference type="EMBL" id="FWXS01000006">
    <property type="protein sequence ID" value="SMC70051.1"/>
    <property type="molecule type" value="Genomic_DNA"/>
</dbReference>
<evidence type="ECO:0000256" key="5">
    <source>
        <dbReference type="ARBA" id="ARBA00023136"/>
    </source>
</evidence>
<evidence type="ECO:0000256" key="2">
    <source>
        <dbReference type="ARBA" id="ARBA00022475"/>
    </source>
</evidence>
<comment type="catalytic activity">
    <reaction evidence="6">
        <text>Na(+)(in) + 2 H(+)(out) = Na(+)(out) + 2 H(+)(in)</text>
        <dbReference type="Rhea" id="RHEA:29251"/>
        <dbReference type="ChEBI" id="CHEBI:15378"/>
        <dbReference type="ChEBI" id="CHEBI:29101"/>
    </reaction>
</comment>
<keyword evidence="3 6" id="KW-0812">Transmembrane</keyword>
<dbReference type="PANTHER" id="PTHR30341">
    <property type="entry name" value="SODIUM ION/PROTON ANTIPORTER NHAA-RELATED"/>
    <property type="match status" value="1"/>
</dbReference>
<feature type="transmembrane region" description="Helical" evidence="6">
    <location>
        <begin position="145"/>
        <end position="167"/>
    </location>
</feature>
<dbReference type="STRING" id="1434700.SAMN06296427_10619"/>
<comment type="subcellular location">
    <subcellularLocation>
        <location evidence="1">Cell inner membrane</location>
        <topology evidence="1">Multi-pass membrane protein</topology>
    </subcellularLocation>
    <subcellularLocation>
        <location evidence="6">Cell membrane</location>
        <topology evidence="6">Multi-pass membrane protein</topology>
    </subcellularLocation>
</comment>
<feature type="transmembrane region" description="Helical" evidence="6">
    <location>
        <begin position="281"/>
        <end position="306"/>
    </location>
</feature>
<keyword evidence="6" id="KW-0813">Transport</keyword>
<sequence>MKVQKIFINFFKSQQAGGVILLFCTIVSLFIANSSLGISYENFWKTEIFGHHLDHWVNDGLMVIFFFLIGLELKREVIVGELSSFKNALLPIIAAIGGMLVPALIYMNFNSGTPTESGFGIPMATDIAFAIGILSLLGKRVPLSLKVFLTALAVIDDLGAIMVIAIFYSSAIYWINLGIALAIFVLLLMLNKMRIQSIWIYLIGGIFMWYFMLHSGIHATIAGVLLAITIPFHKDDSLSKSYKLQHVLHAPVAFLVLPIFALANTAIIINPGWESNFGEPYALGILGGLILGKPLGILLFCLIAVILKACKLPTGMNWSNLTGVGFLAGIGFTMSIFITLLAFDDWEIINNAKFMIMCASFFAGIIGYIWLRISSK</sequence>
<gene>
    <name evidence="6" type="primary">nhaA</name>
    <name evidence="7" type="ORF">SAMN06296427_10619</name>
</gene>
<evidence type="ECO:0000256" key="6">
    <source>
        <dbReference type="HAMAP-Rule" id="MF_01844"/>
    </source>
</evidence>
<feature type="transmembrane region" description="Helical" evidence="6">
    <location>
        <begin position="16"/>
        <end position="36"/>
    </location>
</feature>
<dbReference type="GO" id="GO:0015385">
    <property type="term" value="F:sodium:proton antiporter activity"/>
    <property type="evidence" value="ECO:0007669"/>
    <property type="project" value="UniProtKB-UniRule"/>
</dbReference>
<comment type="function">
    <text evidence="6">Na(+)/H(+) antiporter that extrudes sodium in exchange for external protons.</text>
</comment>